<sequence>MEKPLNPENSTQAMNTLSQILNKLRSKGYDNELKFSDHGRLQSSNDNSIYDPSDLTIIKTYRFEGDSDPSDSSVLYIMEDKKGNKGYVIDAYGAYTSHDETGFDEFIQKIPVEDREEQFIFGGL</sequence>
<protein>
    <recommendedName>
        <fullName evidence="3">Phosphoribosylpyrophosphate synthetase</fullName>
    </recommendedName>
</protein>
<keyword evidence="2" id="KW-1185">Reference proteome</keyword>
<dbReference type="AlphaFoldDB" id="A0A327QB25"/>
<accession>A0A327QB25</accession>
<evidence type="ECO:0000313" key="2">
    <source>
        <dbReference type="Proteomes" id="UP000249547"/>
    </source>
</evidence>
<dbReference type="Proteomes" id="UP000249547">
    <property type="component" value="Unassembled WGS sequence"/>
</dbReference>
<evidence type="ECO:0000313" key="1">
    <source>
        <dbReference type="EMBL" id="RAJ01630.1"/>
    </source>
</evidence>
<dbReference type="EMBL" id="QLLL01000007">
    <property type="protein sequence ID" value="RAJ01630.1"/>
    <property type="molecule type" value="Genomic_DNA"/>
</dbReference>
<organism evidence="1 2">
    <name type="scientific">Chitinophaga skermanii</name>
    <dbReference type="NCBI Taxonomy" id="331697"/>
    <lineage>
        <taxon>Bacteria</taxon>
        <taxon>Pseudomonadati</taxon>
        <taxon>Bacteroidota</taxon>
        <taxon>Chitinophagia</taxon>
        <taxon>Chitinophagales</taxon>
        <taxon>Chitinophagaceae</taxon>
        <taxon>Chitinophaga</taxon>
    </lineage>
</organism>
<comment type="caution">
    <text evidence="1">The sequence shown here is derived from an EMBL/GenBank/DDBJ whole genome shotgun (WGS) entry which is preliminary data.</text>
</comment>
<dbReference type="OrthoDB" id="8418771at2"/>
<reference evidence="1 2" key="1">
    <citation type="submission" date="2018-06" db="EMBL/GenBank/DDBJ databases">
        <title>Genomic Encyclopedia of Archaeal and Bacterial Type Strains, Phase II (KMG-II): from individual species to whole genera.</title>
        <authorList>
            <person name="Goeker M."/>
        </authorList>
    </citation>
    <scope>NUCLEOTIDE SEQUENCE [LARGE SCALE GENOMIC DNA]</scope>
    <source>
        <strain evidence="1 2">DSM 23857</strain>
    </source>
</reference>
<evidence type="ECO:0008006" key="3">
    <source>
        <dbReference type="Google" id="ProtNLM"/>
    </source>
</evidence>
<gene>
    <name evidence="1" type="ORF">LX64_03847</name>
</gene>
<name>A0A327QB25_9BACT</name>
<dbReference type="RefSeq" id="WP_111599266.1">
    <property type="nucleotide sequence ID" value="NZ_QLLL01000007.1"/>
</dbReference>
<proteinExistence type="predicted"/>